<proteinExistence type="predicted"/>
<dbReference type="SUPFAM" id="SSF64376">
    <property type="entry name" value="YlxR-like"/>
    <property type="match status" value="1"/>
</dbReference>
<dbReference type="InterPro" id="IPR035931">
    <property type="entry name" value="YlxR-like_sf"/>
</dbReference>
<dbReference type="InterPro" id="IPR007393">
    <property type="entry name" value="YlxR_dom"/>
</dbReference>
<dbReference type="RefSeq" id="WP_091178405.1">
    <property type="nucleotide sequence ID" value="NZ_FOFA01000002.1"/>
</dbReference>
<feature type="compositionally biased region" description="Gly residues" evidence="1">
    <location>
        <begin position="1"/>
        <end position="16"/>
    </location>
</feature>
<feature type="region of interest" description="Disordered" evidence="1">
    <location>
        <begin position="1"/>
        <end position="20"/>
    </location>
</feature>
<feature type="domain" description="YlxR" evidence="2">
    <location>
        <begin position="22"/>
        <end position="88"/>
    </location>
</feature>
<dbReference type="Gene3D" id="3.30.1230.10">
    <property type="entry name" value="YlxR-like"/>
    <property type="match status" value="1"/>
</dbReference>
<dbReference type="STRING" id="1036181.SAMN05421756_102569"/>
<evidence type="ECO:0000256" key="1">
    <source>
        <dbReference type="SAM" id="MobiDB-lite"/>
    </source>
</evidence>
<reference evidence="4" key="1">
    <citation type="submission" date="2016-10" db="EMBL/GenBank/DDBJ databases">
        <authorList>
            <person name="Varghese N."/>
            <person name="Submissions S."/>
        </authorList>
    </citation>
    <scope>NUCLEOTIDE SEQUENCE [LARGE SCALE GENOMIC DNA]</scope>
    <source>
        <strain evidence="4">CGMCC 4.6856</strain>
    </source>
</reference>
<dbReference type="PANTHER" id="PTHR34215:SF1">
    <property type="entry name" value="YLXR DOMAIN-CONTAINING PROTEIN"/>
    <property type="match status" value="1"/>
</dbReference>
<dbReference type="PANTHER" id="PTHR34215">
    <property type="entry name" value="BLL0784 PROTEIN"/>
    <property type="match status" value="1"/>
</dbReference>
<accession>A0A1H9DK30</accession>
<protein>
    <submittedName>
        <fullName evidence="3">Predicted RNA-binding protein YlxR, DUF448 family</fullName>
    </submittedName>
</protein>
<organism evidence="3 4">
    <name type="scientific">Microlunatus flavus</name>
    <dbReference type="NCBI Taxonomy" id="1036181"/>
    <lineage>
        <taxon>Bacteria</taxon>
        <taxon>Bacillati</taxon>
        <taxon>Actinomycetota</taxon>
        <taxon>Actinomycetes</taxon>
        <taxon>Propionibacteriales</taxon>
        <taxon>Propionibacteriaceae</taxon>
        <taxon>Microlunatus</taxon>
    </lineage>
</organism>
<dbReference type="InterPro" id="IPR037465">
    <property type="entry name" value="YlxR"/>
</dbReference>
<keyword evidence="4" id="KW-1185">Reference proteome</keyword>
<sequence length="111" mass="10903">MTEGPAGGAPAGGAPTGAGPVRTCVGCRRRDDQAALLRVVAGGTSVLVDARHRSPGRGAYLHPEPACVAAAVKRRAFARALRCPVDAAAAGSVVAAHLDAGIALGRRGGTG</sequence>
<dbReference type="Pfam" id="PF04296">
    <property type="entry name" value="YlxR"/>
    <property type="match status" value="1"/>
</dbReference>
<evidence type="ECO:0000313" key="4">
    <source>
        <dbReference type="Proteomes" id="UP000198504"/>
    </source>
</evidence>
<dbReference type="Proteomes" id="UP000198504">
    <property type="component" value="Unassembled WGS sequence"/>
</dbReference>
<name>A0A1H9DK30_9ACTN</name>
<dbReference type="AlphaFoldDB" id="A0A1H9DK30"/>
<evidence type="ECO:0000259" key="2">
    <source>
        <dbReference type="Pfam" id="PF04296"/>
    </source>
</evidence>
<gene>
    <name evidence="3" type="ORF">SAMN05421756_102569</name>
</gene>
<evidence type="ECO:0000313" key="3">
    <source>
        <dbReference type="EMBL" id="SEQ13814.1"/>
    </source>
</evidence>
<dbReference type="EMBL" id="FOFA01000002">
    <property type="protein sequence ID" value="SEQ13814.1"/>
    <property type="molecule type" value="Genomic_DNA"/>
</dbReference>
<dbReference type="OrthoDB" id="5244965at2"/>